<feature type="region of interest" description="Disordered" evidence="1">
    <location>
        <begin position="1389"/>
        <end position="1413"/>
    </location>
</feature>
<feature type="compositionally biased region" description="Basic residues" evidence="1">
    <location>
        <begin position="743"/>
        <end position="754"/>
    </location>
</feature>
<dbReference type="OrthoDB" id="377924at2759"/>
<feature type="region of interest" description="Disordered" evidence="1">
    <location>
        <begin position="46"/>
        <end position="78"/>
    </location>
</feature>
<gene>
    <name evidence="2" type="ORF">PVMG_04265</name>
</gene>
<feature type="region of interest" description="Disordered" evidence="1">
    <location>
        <begin position="843"/>
        <end position="866"/>
    </location>
</feature>
<dbReference type="EMBL" id="KQ235053">
    <property type="protein sequence ID" value="KMZ93115.1"/>
    <property type="molecule type" value="Genomic_DNA"/>
</dbReference>
<organism evidence="2 3">
    <name type="scientific">Plasmodium vivax Mauritania I</name>
    <dbReference type="NCBI Taxonomy" id="1035515"/>
    <lineage>
        <taxon>Eukaryota</taxon>
        <taxon>Sar</taxon>
        <taxon>Alveolata</taxon>
        <taxon>Apicomplexa</taxon>
        <taxon>Aconoidasida</taxon>
        <taxon>Haemosporida</taxon>
        <taxon>Plasmodiidae</taxon>
        <taxon>Plasmodium</taxon>
        <taxon>Plasmodium (Plasmodium)</taxon>
    </lineage>
</organism>
<feature type="region of interest" description="Disordered" evidence="1">
    <location>
        <begin position="683"/>
        <end position="726"/>
    </location>
</feature>
<protein>
    <submittedName>
        <fullName evidence="2">Uncharacterized protein</fullName>
    </submittedName>
</protein>
<evidence type="ECO:0000313" key="3">
    <source>
        <dbReference type="Proteomes" id="UP000053776"/>
    </source>
</evidence>
<feature type="compositionally biased region" description="Basic and acidic residues" evidence="1">
    <location>
        <begin position="755"/>
        <end position="764"/>
    </location>
</feature>
<reference evidence="2 3" key="1">
    <citation type="submission" date="2011-08" db="EMBL/GenBank/DDBJ databases">
        <title>The Genome Sequence of Plasmodium vivax Mauritania I.</title>
        <authorList>
            <consortium name="The Broad Institute Genome Sequencing Platform"/>
            <consortium name="The Broad Institute Genome Sequencing Center for Infectious Disease"/>
            <person name="Neafsey D."/>
            <person name="Carlton J."/>
            <person name="Barnwell J."/>
            <person name="Collins W."/>
            <person name="Escalante A."/>
            <person name="Mullikin J."/>
            <person name="Saul A."/>
            <person name="Guigo R."/>
            <person name="Camara F."/>
            <person name="Young S.K."/>
            <person name="Zeng Q."/>
            <person name="Gargeya S."/>
            <person name="Fitzgerald M."/>
            <person name="Haas B."/>
            <person name="Abouelleil A."/>
            <person name="Alvarado L."/>
            <person name="Arachchi H.M."/>
            <person name="Berlin A."/>
            <person name="Brown A."/>
            <person name="Chapman S.B."/>
            <person name="Chen Z."/>
            <person name="Dunbar C."/>
            <person name="Freedman E."/>
            <person name="Gearin G."/>
            <person name="Gellesch M."/>
            <person name="Goldberg J."/>
            <person name="Griggs A."/>
            <person name="Gujja S."/>
            <person name="Heiman D."/>
            <person name="Howarth C."/>
            <person name="Larson L."/>
            <person name="Lui A."/>
            <person name="MacDonald P.J.P."/>
            <person name="Montmayeur A."/>
            <person name="Murphy C."/>
            <person name="Neiman D."/>
            <person name="Pearson M."/>
            <person name="Priest M."/>
            <person name="Roberts A."/>
            <person name="Saif S."/>
            <person name="Shea T."/>
            <person name="Shenoy N."/>
            <person name="Sisk P."/>
            <person name="Stolte C."/>
            <person name="Sykes S."/>
            <person name="Wortman J."/>
            <person name="Nusbaum C."/>
            <person name="Birren B."/>
        </authorList>
    </citation>
    <scope>NUCLEOTIDE SEQUENCE [LARGE SCALE GENOMIC DNA]</scope>
    <source>
        <strain evidence="2 3">Mauritania I</strain>
    </source>
</reference>
<dbReference type="Proteomes" id="UP000053776">
    <property type="component" value="Unassembled WGS sequence"/>
</dbReference>
<accession>A0A0J9TCB1</accession>
<sequence>MKHLATTHVGAANKLRSFAADRLFVAISTNYCSSIFDLIAKKKEQSEKRPKKGSCLQNGKASGDDDPPQGDVTKWRTHPNGVNIRISRAAKGEKLLQEGTPVTGEASSILDSHEKWEKGTLKELPNLEDIPMGEEPLHNNKGYLLKYIRQLQPNDSIKRYRLATKYVVKNVSRFHENELLFILKIFAKRKYKNLPLLQCTSEYFYWQCKMNKGSQRSISHYLHLCGLLNYVPTREYIKTYITLFNYCKGEERKDSSFLFFNLIEEEINERHKDLKHIILVLSFLHKGKIKNETFDVLLHMCCHYACHLSLRDTFLLLRVILTEESWRNNSDCIKDLHRNVERHFEKITQGDFTSYVKMLLHNHVPLEQTFFLFIRKFMHKHGEGLSPSAVLSILKLLKREKFKETTILKEALHVIRSNFFHYTYADVVYVVKMLTLLNHFEESFFSFLLEKFVPFGGALPIGGLVPTCGGRPSTCKAVHTGDDGERPSRGQPHWSAVGRAHLQKVEERDEWDERDERHLLVSPVHRFAQVPQKKGPIHELSHLPLHLHEQRVRMKLEVCNIVGGEEPVARDTQMGEVPFGVQYLEMYLSLFVYLGTCGQRASDALLRLSQLIRQCLIKGGGSGDGSSGSDGSGSANATQQANRFHINLLKRGEPRFVCLHDAIKEVKKGANFALFPLDRRTPVKQSAGQSCSPPQHKPQKKSKADVRQHSSAHHPAATPTGGNKSCLRFSYKESEKINLESLKKKKKKKNKKTITGRDRSQDKKDVSDWKYLNVEMFRKAKRLHLSGDQKGGGQTGERGCYETTGRGKRDSAVAKYFGDVHPAAIRLHNRRLFRRHFDELHPSERYTEKAPPKVRPKSGPKSGRDLRLTRYKQIRNLRNVCLRRYAQLFRGASDEALEGVEWGSKTGAASGEDGTCSPGKAYEQTYELPHEELCELPYEPPLDMLADGKLIHVDDALLVDYTRCENKGKVALRKHSRLVRKSNQLTRKEYAKSGDPVEEQNWGEDNPSGELVKWLYRYKNCLSLFPDGRKSEIHLLDGDIKQLGECMQKWYQQSVTKKERITEKERGKGKAQISLKHMALMTNVCSSLYHFDEALIDVILSQVTKVLRWFYTRQKWEEKKRMESQELQRCPSVRETYQCMCRFTNVWKFITVCLQINRFVQNVLSLDHRHGTVTKLVHLYGNPYTLLNLNHLTCVMNQVEGLSQQVERPSLMKRFLLQYLDISAVTNMYFFFCKNLFILVMSGWGNLMEDDLQLLLTFTYSMLTLQRDYARQWIAHSDGLGPSPFGGMARRGSIEDTTFLRCVNFFVVFVCAAYPGWGGKTRGASPRLGEGDWSVGRSERVGQSERSCEAVRGDVPPEAAHRVDMLAILALSLRYVKLFIRARDFPPPVRGKREDPTRMHLGRQTGMSTHTKARTNAQGQLLPALQFYYLLRRTVRKRNPTEINELTFPEVFPAFITKWLNQEGVKEMPMRELFPVGRLQRWSVERSPLSDSSTPSSHVDTTLCQHFFNFFFV</sequence>
<evidence type="ECO:0000313" key="2">
    <source>
        <dbReference type="EMBL" id="KMZ93115.1"/>
    </source>
</evidence>
<feature type="region of interest" description="Disordered" evidence="1">
    <location>
        <begin position="740"/>
        <end position="764"/>
    </location>
</feature>
<name>A0A0J9TCB1_PLAVI</name>
<evidence type="ECO:0000256" key="1">
    <source>
        <dbReference type="SAM" id="MobiDB-lite"/>
    </source>
</evidence>
<feature type="region of interest" description="Disordered" evidence="1">
    <location>
        <begin position="786"/>
        <end position="805"/>
    </location>
</feature>
<proteinExistence type="predicted"/>